<dbReference type="PANTHER" id="PTHR30041">
    <property type="entry name" value="ARSENATE REDUCTASE"/>
    <property type="match status" value="1"/>
</dbReference>
<organism evidence="3 4">
    <name type="scientific">Methylomagnum ishizawai</name>
    <dbReference type="NCBI Taxonomy" id="1760988"/>
    <lineage>
        <taxon>Bacteria</taxon>
        <taxon>Pseudomonadati</taxon>
        <taxon>Pseudomonadota</taxon>
        <taxon>Gammaproteobacteria</taxon>
        <taxon>Methylococcales</taxon>
        <taxon>Methylococcaceae</taxon>
        <taxon>Methylomagnum</taxon>
    </lineage>
</organism>
<dbReference type="PANTHER" id="PTHR30041:SF8">
    <property type="entry name" value="PROTEIN YFFB"/>
    <property type="match status" value="1"/>
</dbReference>
<dbReference type="EMBL" id="FXAM01000001">
    <property type="protein sequence ID" value="SMF96267.1"/>
    <property type="molecule type" value="Genomic_DNA"/>
</dbReference>
<dbReference type="CDD" id="cd03035">
    <property type="entry name" value="ArsC_Yffb"/>
    <property type="match status" value="1"/>
</dbReference>
<evidence type="ECO:0000313" key="3">
    <source>
        <dbReference type="EMBL" id="SMF96267.1"/>
    </source>
</evidence>
<proteinExistence type="inferred from homology"/>
<evidence type="ECO:0000256" key="2">
    <source>
        <dbReference type="PROSITE-ProRule" id="PRU01282"/>
    </source>
</evidence>
<dbReference type="RefSeq" id="WP_085215167.1">
    <property type="nucleotide sequence ID" value="NZ_FXAM01000001.1"/>
</dbReference>
<dbReference type="InterPro" id="IPR006504">
    <property type="entry name" value="Tscrpt_reg_Spx/MgsR"/>
</dbReference>
<dbReference type="OrthoDB" id="9803749at2"/>
<gene>
    <name evidence="3" type="ORF">SAMN02949497_3659</name>
</gene>
<evidence type="ECO:0000256" key="1">
    <source>
        <dbReference type="ARBA" id="ARBA00007198"/>
    </source>
</evidence>
<dbReference type="NCBIfam" id="TIGR01617">
    <property type="entry name" value="arsC_related"/>
    <property type="match status" value="1"/>
</dbReference>
<dbReference type="Proteomes" id="UP000192923">
    <property type="component" value="Unassembled WGS sequence"/>
</dbReference>
<comment type="similarity">
    <text evidence="1 2">Belongs to the ArsC family.</text>
</comment>
<sequence length="113" mass="12711">MTTLYGLRNCDTCRKARAWLDGQGLAHRFHDFRGDGLDPALLQSWADSLGWETLLNRRGTTWRGLSETDRADLDAAKALRLMLVHPALIKRPVLSHGDTLLIGFSPAHYLENL</sequence>
<dbReference type="InterPro" id="IPR006660">
    <property type="entry name" value="Arsenate_reductase-like"/>
</dbReference>
<keyword evidence="4" id="KW-1185">Reference proteome</keyword>
<dbReference type="AlphaFoldDB" id="A0A1Y6D0U1"/>
<name>A0A1Y6D0U1_9GAMM</name>
<reference evidence="3 4" key="1">
    <citation type="submission" date="2016-12" db="EMBL/GenBank/DDBJ databases">
        <authorList>
            <person name="Song W.-J."/>
            <person name="Kurnit D.M."/>
        </authorList>
    </citation>
    <scope>NUCLEOTIDE SEQUENCE [LARGE SCALE GENOMIC DNA]</scope>
    <source>
        <strain evidence="3 4">175</strain>
    </source>
</reference>
<dbReference type="STRING" id="1760988.SAMN02949497_3659"/>
<accession>A0A1Y6D0U1</accession>
<dbReference type="SUPFAM" id="SSF52833">
    <property type="entry name" value="Thioredoxin-like"/>
    <property type="match status" value="1"/>
</dbReference>
<dbReference type="PROSITE" id="PS51353">
    <property type="entry name" value="ARSC"/>
    <property type="match status" value="1"/>
</dbReference>
<dbReference type="Pfam" id="PF03960">
    <property type="entry name" value="ArsC"/>
    <property type="match status" value="1"/>
</dbReference>
<dbReference type="InterPro" id="IPR036249">
    <property type="entry name" value="Thioredoxin-like_sf"/>
</dbReference>
<dbReference type="NCBIfam" id="NF008107">
    <property type="entry name" value="PRK10853.1"/>
    <property type="match status" value="1"/>
</dbReference>
<evidence type="ECO:0000313" key="4">
    <source>
        <dbReference type="Proteomes" id="UP000192923"/>
    </source>
</evidence>
<dbReference type="Gene3D" id="3.40.30.10">
    <property type="entry name" value="Glutaredoxin"/>
    <property type="match status" value="1"/>
</dbReference>
<protein>
    <submittedName>
        <fullName evidence="3">Transcriptional regulator, Spx/MgsR family</fullName>
    </submittedName>
</protein>